<sequence>MAVRTGDPRMTTPDTTAPDVTVAEPFRRTDRAARSRRRLALVHGGAHFHLQTLADPAVITHQTEFVYLGDLTAGGLADYDTVIVADRQHPELLRRNAAEFLAVAERGGTLVVLGENAAHTWLPGVSWTPRPTNFWWWIEGEDPLIRTRTPEHDAWEFLSSKAVIWHHHGLLHTDADVVPLVVSEEHDENGAPHDAGMLLYEDTVSTPGRIIATTLDPTFHHGNNFMPGSTRFLYSLLRWLDHTAPAR</sequence>
<dbReference type="SUPFAM" id="SSF52317">
    <property type="entry name" value="Class I glutamine amidotransferase-like"/>
    <property type="match status" value="1"/>
</dbReference>
<evidence type="ECO:0008006" key="3">
    <source>
        <dbReference type="Google" id="ProtNLM"/>
    </source>
</evidence>
<dbReference type="EMBL" id="BAABIE010000010">
    <property type="protein sequence ID" value="GAA4751817.1"/>
    <property type="molecule type" value="Genomic_DNA"/>
</dbReference>
<organism evidence="1 2">
    <name type="scientific">Gordonia alkaliphila</name>
    <dbReference type="NCBI Taxonomy" id="1053547"/>
    <lineage>
        <taxon>Bacteria</taxon>
        <taxon>Bacillati</taxon>
        <taxon>Actinomycetota</taxon>
        <taxon>Actinomycetes</taxon>
        <taxon>Mycobacteriales</taxon>
        <taxon>Gordoniaceae</taxon>
        <taxon>Gordonia</taxon>
    </lineage>
</organism>
<name>A0ABP8ZBF4_9ACTN</name>
<proteinExistence type="predicted"/>
<dbReference type="InterPro" id="IPR029062">
    <property type="entry name" value="Class_I_gatase-like"/>
</dbReference>
<gene>
    <name evidence="1" type="ORF">GCM10023217_23290</name>
</gene>
<dbReference type="Proteomes" id="UP001500822">
    <property type="component" value="Unassembled WGS sequence"/>
</dbReference>
<protein>
    <recommendedName>
        <fullName evidence="3">ThuA-like domain-containing protein</fullName>
    </recommendedName>
</protein>
<reference evidence="2" key="1">
    <citation type="journal article" date="2019" name="Int. J. Syst. Evol. Microbiol.">
        <title>The Global Catalogue of Microorganisms (GCM) 10K type strain sequencing project: providing services to taxonomists for standard genome sequencing and annotation.</title>
        <authorList>
            <consortium name="The Broad Institute Genomics Platform"/>
            <consortium name="The Broad Institute Genome Sequencing Center for Infectious Disease"/>
            <person name="Wu L."/>
            <person name="Ma J."/>
        </authorList>
    </citation>
    <scope>NUCLEOTIDE SEQUENCE [LARGE SCALE GENOMIC DNA]</scope>
    <source>
        <strain evidence="2">JCM 18077</strain>
    </source>
</reference>
<evidence type="ECO:0000313" key="2">
    <source>
        <dbReference type="Proteomes" id="UP001500822"/>
    </source>
</evidence>
<comment type="caution">
    <text evidence="1">The sequence shown here is derived from an EMBL/GenBank/DDBJ whole genome shotgun (WGS) entry which is preliminary data.</text>
</comment>
<evidence type="ECO:0000313" key="1">
    <source>
        <dbReference type="EMBL" id="GAA4751817.1"/>
    </source>
</evidence>
<keyword evidence="2" id="KW-1185">Reference proteome</keyword>
<accession>A0ABP8ZBF4</accession>